<evidence type="ECO:0000256" key="1">
    <source>
        <dbReference type="ARBA" id="ARBA00008947"/>
    </source>
</evidence>
<dbReference type="Gene3D" id="3.30.40.10">
    <property type="entry name" value="Zinc/RING finger domain, C3HC4 (zinc finger)"/>
    <property type="match status" value="1"/>
</dbReference>
<keyword evidence="2" id="KW-0805">Transcription regulation</keyword>
<dbReference type="InterPro" id="IPR002853">
    <property type="entry name" value="TFIIE_asu"/>
</dbReference>
<evidence type="ECO:0000256" key="3">
    <source>
        <dbReference type="ARBA" id="ARBA00023163"/>
    </source>
</evidence>
<evidence type="ECO:0000256" key="2">
    <source>
        <dbReference type="ARBA" id="ARBA00023015"/>
    </source>
</evidence>
<dbReference type="PhylomeDB" id="A7SES2"/>
<dbReference type="HOGENOM" id="CLU_051021_1_0_1"/>
<evidence type="ECO:0000256" key="4">
    <source>
        <dbReference type="SAM" id="MobiDB-lite"/>
    </source>
</evidence>
<dbReference type="InParanoid" id="A7SES2"/>
<dbReference type="PANTHER" id="PTHR13097">
    <property type="entry name" value="TRANSCRIPTION INITIATION FACTOR IIE, ALPHA SUBUNIT"/>
    <property type="match status" value="1"/>
</dbReference>
<dbReference type="InterPro" id="IPR039997">
    <property type="entry name" value="TFE"/>
</dbReference>
<evidence type="ECO:0000313" key="6">
    <source>
        <dbReference type="EMBL" id="EDO37785.1"/>
    </source>
</evidence>
<dbReference type="eggNOG" id="KOG2593">
    <property type="taxonomic scope" value="Eukaryota"/>
</dbReference>
<protein>
    <recommendedName>
        <fullName evidence="5">HTH TFE/IIEalpha-type domain-containing protein</fullName>
    </recommendedName>
</protein>
<feature type="region of interest" description="Disordered" evidence="4">
    <location>
        <begin position="336"/>
        <end position="364"/>
    </location>
</feature>
<accession>A7SES2</accession>
<dbReference type="KEGG" id="nve:5509288"/>
<feature type="compositionally biased region" description="Low complexity" evidence="4">
    <location>
        <begin position="284"/>
        <end position="300"/>
    </location>
</feature>
<dbReference type="GO" id="GO:0005673">
    <property type="term" value="C:transcription factor TFIIE complex"/>
    <property type="evidence" value="ECO:0000318"/>
    <property type="project" value="GO_Central"/>
</dbReference>
<feature type="region of interest" description="Disordered" evidence="4">
    <location>
        <begin position="282"/>
        <end position="308"/>
    </location>
</feature>
<dbReference type="InterPro" id="IPR013083">
    <property type="entry name" value="Znf_RING/FYVE/PHD"/>
</dbReference>
<dbReference type="GO" id="GO:0006367">
    <property type="term" value="P:transcription initiation at RNA polymerase II promoter"/>
    <property type="evidence" value="ECO:0000318"/>
    <property type="project" value="GO_Central"/>
</dbReference>
<evidence type="ECO:0000259" key="5">
    <source>
        <dbReference type="PROSITE" id="PS51344"/>
    </source>
</evidence>
<dbReference type="AlphaFoldDB" id="A7SES2"/>
<reference evidence="6 7" key="1">
    <citation type="journal article" date="2007" name="Science">
        <title>Sea anemone genome reveals ancestral eumetazoan gene repertoire and genomic organization.</title>
        <authorList>
            <person name="Putnam N.H."/>
            <person name="Srivastava M."/>
            <person name="Hellsten U."/>
            <person name="Dirks B."/>
            <person name="Chapman J."/>
            <person name="Salamov A."/>
            <person name="Terry A."/>
            <person name="Shapiro H."/>
            <person name="Lindquist E."/>
            <person name="Kapitonov V.V."/>
            <person name="Jurka J."/>
            <person name="Genikhovich G."/>
            <person name="Grigoriev I.V."/>
            <person name="Lucas S.M."/>
            <person name="Steele R.E."/>
            <person name="Finnerty J.R."/>
            <person name="Technau U."/>
            <person name="Martindale M.Q."/>
            <person name="Rokhsar D.S."/>
        </authorList>
    </citation>
    <scope>NUCLEOTIDE SEQUENCE [LARGE SCALE GENOMIC DNA]</scope>
    <source>
        <strain evidence="7">CH2 X CH6</strain>
    </source>
</reference>
<sequence>MNGAIDEPELLTEIPPVLKRLAKVVVRGFYDTEQVAIINVLTNAKHPCVKEDDLMDLVRFDKRQLRQALVRLKNDKLIKQRIHKEKAPDTGMTLTFNYYFINFKVFVNVVKYKLDHVRKKIESDEKQAKNRPSFVCSECHNKYSDLEVDRLIDMTTGLLKCTYCSGIVEEDTSEIQEGNNKRTSLAKFNEQIEPIFKLLRDSENINLADAILEPEPDLTSINKHVSHSHISGHASRSGWASDRYGMEATDLGIKISMGAEDEAGAANKRVKEAPIWMKQSTVHSAPEAVAQAATPSAASTSEKHALDHSTEDEVLADLLAHESVAKKPKLDIKAALGEDENSSSSDSDSEKASNATAPTHDKVTDFMDAADSDDEEEEHKIKVNGKVVALGDVTDDMMKLMSPEEEEAYHKAFEQAYSHMY</sequence>
<dbReference type="PANTHER" id="PTHR13097:SF7">
    <property type="entry name" value="GENERAL TRANSCRIPTION FACTOR IIE SUBUNIT 1"/>
    <property type="match status" value="1"/>
</dbReference>
<dbReference type="STRING" id="45351.A7SES2"/>
<dbReference type="Proteomes" id="UP000001593">
    <property type="component" value="Unassembled WGS sequence"/>
</dbReference>
<dbReference type="Pfam" id="PF02002">
    <property type="entry name" value="TFIIE_alpha"/>
    <property type="match status" value="1"/>
</dbReference>
<dbReference type="PROSITE" id="PS51344">
    <property type="entry name" value="HTH_TFE_IIE"/>
    <property type="match status" value="1"/>
</dbReference>
<dbReference type="OrthoDB" id="361102at2759"/>
<proteinExistence type="inferred from homology"/>
<keyword evidence="7" id="KW-1185">Reference proteome</keyword>
<dbReference type="SUPFAM" id="SSF57783">
    <property type="entry name" value="Zinc beta-ribbon"/>
    <property type="match status" value="1"/>
</dbReference>
<keyword evidence="3" id="KW-0804">Transcription</keyword>
<gene>
    <name evidence="6" type="ORF">NEMVEDRAFT_v1g115691</name>
</gene>
<dbReference type="InterPro" id="IPR024550">
    <property type="entry name" value="TFIIEa/SarR/Rpc3_HTH_dom"/>
</dbReference>
<evidence type="ECO:0000313" key="7">
    <source>
        <dbReference type="Proteomes" id="UP000001593"/>
    </source>
</evidence>
<comment type="similarity">
    <text evidence="1">Belongs to the TFIIE alpha subunit family.</text>
</comment>
<dbReference type="OMA" id="ILIRYPC"/>
<dbReference type="InterPro" id="IPR021600">
    <property type="entry name" value="TFIIE_asu_C"/>
</dbReference>
<name>A7SES2_NEMVE</name>
<dbReference type="SMART" id="SM00531">
    <property type="entry name" value="TFIIE"/>
    <property type="match status" value="1"/>
</dbReference>
<dbReference type="Pfam" id="PF11521">
    <property type="entry name" value="TFIIE-A_C"/>
    <property type="match status" value="1"/>
</dbReference>
<organism evidence="6 7">
    <name type="scientific">Nematostella vectensis</name>
    <name type="common">Starlet sea anemone</name>
    <dbReference type="NCBI Taxonomy" id="45351"/>
    <lineage>
        <taxon>Eukaryota</taxon>
        <taxon>Metazoa</taxon>
        <taxon>Cnidaria</taxon>
        <taxon>Anthozoa</taxon>
        <taxon>Hexacorallia</taxon>
        <taxon>Actiniaria</taxon>
        <taxon>Edwardsiidae</taxon>
        <taxon>Nematostella</taxon>
    </lineage>
</organism>
<feature type="domain" description="HTH TFE/IIEalpha-type" evidence="5">
    <location>
        <begin position="18"/>
        <end position="111"/>
    </location>
</feature>
<dbReference type="InterPro" id="IPR017919">
    <property type="entry name" value="TFIIE/TFIIEa_HTH"/>
</dbReference>
<dbReference type="EMBL" id="DS469639">
    <property type="protein sequence ID" value="EDO37785.1"/>
    <property type="molecule type" value="Genomic_DNA"/>
</dbReference>
<dbReference type="Gene3D" id="6.10.140.1250">
    <property type="match status" value="1"/>
</dbReference>